<proteinExistence type="predicted"/>
<dbReference type="Pfam" id="PF07791">
    <property type="entry name" value="Imm11"/>
    <property type="match status" value="1"/>
</dbReference>
<organism evidence="2 3">
    <name type="scientific">Mobilisporobacter senegalensis</name>
    <dbReference type="NCBI Taxonomy" id="1329262"/>
    <lineage>
        <taxon>Bacteria</taxon>
        <taxon>Bacillati</taxon>
        <taxon>Bacillota</taxon>
        <taxon>Clostridia</taxon>
        <taxon>Lachnospirales</taxon>
        <taxon>Lachnospiraceae</taxon>
        <taxon>Mobilisporobacter</taxon>
    </lineage>
</organism>
<dbReference type="AlphaFoldDB" id="A0A3N1XYR7"/>
<accession>A0A3N1XYR7</accession>
<comment type="caution">
    <text evidence="2">The sequence shown here is derived from an EMBL/GenBank/DDBJ whole genome shotgun (WGS) entry which is preliminary data.</text>
</comment>
<keyword evidence="3" id="KW-1185">Reference proteome</keyword>
<protein>
    <recommendedName>
        <fullName evidence="1">Immunity MXAN-0049 protein domain-containing protein</fullName>
    </recommendedName>
</protein>
<feature type="domain" description="Immunity MXAN-0049 protein" evidence="1">
    <location>
        <begin position="50"/>
        <end position="200"/>
    </location>
</feature>
<dbReference type="Proteomes" id="UP000273083">
    <property type="component" value="Unassembled WGS sequence"/>
</dbReference>
<sequence length="204" mass="24528">MFYKLVFDMDRIDESIKEGINTIYAETSNIDEIEYKGIKKGFFDNIILSEWDINDWPDVEFYYSSKASELESEYLLNAKSWPIIHKKVMQKFNEEGIKGVEYYPIKLVDVVNKNINNSYVLMYVKNFIDGYDMQKSQYRFNEKYNFYTFIPHEIYLDEKKCSNYDIFRCTKNVAALYVSEKIKRIIEENEWIGFAFYKQKSNLV</sequence>
<evidence type="ECO:0000313" key="2">
    <source>
        <dbReference type="EMBL" id="ROR31753.1"/>
    </source>
</evidence>
<dbReference type="RefSeq" id="WP_123607841.1">
    <property type="nucleotide sequence ID" value="NZ_RJVG01000001.1"/>
</dbReference>
<dbReference type="EMBL" id="RJVG01000001">
    <property type="protein sequence ID" value="ROR31753.1"/>
    <property type="molecule type" value="Genomic_DNA"/>
</dbReference>
<reference evidence="2 3" key="1">
    <citation type="submission" date="2018-11" db="EMBL/GenBank/DDBJ databases">
        <title>Genomic Encyclopedia of Type Strains, Phase IV (KMG-IV): sequencing the most valuable type-strain genomes for metagenomic binning, comparative biology and taxonomic classification.</title>
        <authorList>
            <person name="Goeker M."/>
        </authorList>
    </citation>
    <scope>NUCLEOTIDE SEQUENCE [LARGE SCALE GENOMIC DNA]</scope>
    <source>
        <strain evidence="2 3">DSM 26537</strain>
    </source>
</reference>
<gene>
    <name evidence="2" type="ORF">EDD66_101371</name>
</gene>
<dbReference type="InterPro" id="IPR012433">
    <property type="entry name" value="Imm11"/>
</dbReference>
<evidence type="ECO:0000259" key="1">
    <source>
        <dbReference type="Pfam" id="PF07791"/>
    </source>
</evidence>
<evidence type="ECO:0000313" key="3">
    <source>
        <dbReference type="Proteomes" id="UP000273083"/>
    </source>
</evidence>
<name>A0A3N1XYR7_9FIRM</name>